<dbReference type="Proteomes" id="UP000295632">
    <property type="component" value="Unassembled WGS sequence"/>
</dbReference>
<dbReference type="RefSeq" id="WP_133578734.1">
    <property type="nucleotide sequence ID" value="NZ_SNYJ01000001.1"/>
</dbReference>
<dbReference type="EMBL" id="SNYJ01000001">
    <property type="protein sequence ID" value="TDQ42914.1"/>
    <property type="molecule type" value="Genomic_DNA"/>
</dbReference>
<proteinExistence type="predicted"/>
<evidence type="ECO:0000313" key="2">
    <source>
        <dbReference type="Proteomes" id="UP000295632"/>
    </source>
</evidence>
<dbReference type="OrthoDB" id="1785868at2"/>
<sequence length="227" mass="26383">MERLFNELKKKLLHDLEAIDAKGFAEKQAYFRLTFETLERLALLANETDLVEESSEAPEEKTQNEVNLFPDLQWKFEESSKETPPVFRFERKLKGGILPTIGQFVPESMVRSIGLHHGDLVEFLADPHDHKNHQFALYEKIAEEQPNRAEITRAILERNELGYSVSSFIGLDRETHLIRYSDGSPLTLRIRESDVHDYHLREGDRVDVAYYRNNLSSARVIWRQSGV</sequence>
<comment type="caution">
    <text evidence="1">The sequence shown here is derived from an EMBL/GenBank/DDBJ whole genome shotgun (WGS) entry which is preliminary data.</text>
</comment>
<name>A0A4R6UIC0_9BACI</name>
<evidence type="ECO:0000313" key="1">
    <source>
        <dbReference type="EMBL" id="TDQ42914.1"/>
    </source>
</evidence>
<gene>
    <name evidence="1" type="ORF">EV213_101344</name>
</gene>
<organism evidence="1 2">
    <name type="scientific">Aureibacillus halotolerans</name>
    <dbReference type="NCBI Taxonomy" id="1508390"/>
    <lineage>
        <taxon>Bacteria</taxon>
        <taxon>Bacillati</taxon>
        <taxon>Bacillota</taxon>
        <taxon>Bacilli</taxon>
        <taxon>Bacillales</taxon>
        <taxon>Bacillaceae</taxon>
        <taxon>Aureibacillus</taxon>
    </lineage>
</organism>
<accession>A0A4R6UIC0</accession>
<protein>
    <submittedName>
        <fullName evidence="1">Uncharacterized protein</fullName>
    </submittedName>
</protein>
<reference evidence="1 2" key="1">
    <citation type="submission" date="2019-03" db="EMBL/GenBank/DDBJ databases">
        <title>Genomic Encyclopedia of Type Strains, Phase IV (KMG-IV): sequencing the most valuable type-strain genomes for metagenomic binning, comparative biology and taxonomic classification.</title>
        <authorList>
            <person name="Goeker M."/>
        </authorList>
    </citation>
    <scope>NUCLEOTIDE SEQUENCE [LARGE SCALE GENOMIC DNA]</scope>
    <source>
        <strain evidence="1 2">DSM 28697</strain>
    </source>
</reference>
<dbReference type="AlphaFoldDB" id="A0A4R6UIC0"/>
<keyword evidence="2" id="KW-1185">Reference proteome</keyword>